<evidence type="ECO:0000259" key="2">
    <source>
        <dbReference type="Pfam" id="PF03544"/>
    </source>
</evidence>
<sequence>MVLLILALAQAVAAPSAASDGADVAFGFDRSGKVTHCTVTKSSGDAELDARTCDMVRCQPFKQRRPAKDFAACVASEKVKRSRPR</sequence>
<evidence type="ECO:0000256" key="1">
    <source>
        <dbReference type="SAM" id="SignalP"/>
    </source>
</evidence>
<feature type="signal peptide" evidence="1">
    <location>
        <begin position="1"/>
        <end position="18"/>
    </location>
</feature>
<comment type="caution">
    <text evidence="3">The sequence shown here is derived from an EMBL/GenBank/DDBJ whole genome shotgun (WGS) entry which is preliminary data.</text>
</comment>
<name>A0A369VVX3_9SPHN</name>
<evidence type="ECO:0000313" key="4">
    <source>
        <dbReference type="Proteomes" id="UP000253918"/>
    </source>
</evidence>
<protein>
    <recommendedName>
        <fullName evidence="2">TonB C-terminal domain-containing protein</fullName>
    </recommendedName>
</protein>
<gene>
    <name evidence="3" type="ORF">DVW87_11000</name>
</gene>
<reference evidence="3 4" key="1">
    <citation type="submission" date="2018-07" db="EMBL/GenBank/DDBJ databases">
        <title>a novel species of Sphingomonas isolated from the rhizosphere soil of Araceae plant.</title>
        <authorList>
            <person name="Zhiyong W."/>
            <person name="Qinglan Z."/>
            <person name="Zhiwei F."/>
            <person name="Ding X."/>
            <person name="Gejiao W."/>
            <person name="Shixue Z."/>
        </authorList>
    </citation>
    <scope>NUCLEOTIDE SEQUENCE [LARGE SCALE GENOMIC DNA]</scope>
    <source>
        <strain evidence="3 4">WZY 27</strain>
    </source>
</reference>
<dbReference type="OrthoDB" id="7585155at2"/>
<dbReference type="Gene3D" id="3.30.1150.10">
    <property type="match status" value="1"/>
</dbReference>
<keyword evidence="1" id="KW-0732">Signal</keyword>
<dbReference type="SUPFAM" id="SSF74653">
    <property type="entry name" value="TolA/TonB C-terminal domain"/>
    <property type="match status" value="1"/>
</dbReference>
<keyword evidence="4" id="KW-1185">Reference proteome</keyword>
<dbReference type="EMBL" id="QQNB01000002">
    <property type="protein sequence ID" value="RDE05727.1"/>
    <property type="molecule type" value="Genomic_DNA"/>
</dbReference>
<dbReference type="AlphaFoldDB" id="A0A369VVX3"/>
<organism evidence="3 4">
    <name type="scientific">Sphingomonas aracearum</name>
    <dbReference type="NCBI Taxonomy" id="2283317"/>
    <lineage>
        <taxon>Bacteria</taxon>
        <taxon>Pseudomonadati</taxon>
        <taxon>Pseudomonadota</taxon>
        <taxon>Alphaproteobacteria</taxon>
        <taxon>Sphingomonadales</taxon>
        <taxon>Sphingomonadaceae</taxon>
        <taxon>Sphingomonas</taxon>
    </lineage>
</organism>
<feature type="chain" id="PRO_5016902136" description="TonB C-terminal domain-containing protein" evidence="1">
    <location>
        <begin position="19"/>
        <end position="85"/>
    </location>
</feature>
<dbReference type="GO" id="GO:0055085">
    <property type="term" value="P:transmembrane transport"/>
    <property type="evidence" value="ECO:0007669"/>
    <property type="project" value="InterPro"/>
</dbReference>
<accession>A0A369VVX3</accession>
<proteinExistence type="predicted"/>
<dbReference type="Proteomes" id="UP000253918">
    <property type="component" value="Unassembled WGS sequence"/>
</dbReference>
<evidence type="ECO:0000313" key="3">
    <source>
        <dbReference type="EMBL" id="RDE05727.1"/>
    </source>
</evidence>
<dbReference type="Pfam" id="PF03544">
    <property type="entry name" value="TonB_C"/>
    <property type="match status" value="1"/>
</dbReference>
<feature type="domain" description="TonB C-terminal" evidence="2">
    <location>
        <begin position="24"/>
        <end position="63"/>
    </location>
</feature>
<dbReference type="InterPro" id="IPR037682">
    <property type="entry name" value="TonB_C"/>
</dbReference>